<dbReference type="Proteomes" id="UP000198862">
    <property type="component" value="Unassembled WGS sequence"/>
</dbReference>
<protein>
    <submittedName>
        <fullName evidence="1">Uncharacterized protein</fullName>
    </submittedName>
</protein>
<organism evidence="1 2">
    <name type="scientific">Pseudoalteromonas denitrificans DSM 6059</name>
    <dbReference type="NCBI Taxonomy" id="1123010"/>
    <lineage>
        <taxon>Bacteria</taxon>
        <taxon>Pseudomonadati</taxon>
        <taxon>Pseudomonadota</taxon>
        <taxon>Gammaproteobacteria</taxon>
        <taxon>Alteromonadales</taxon>
        <taxon>Pseudoalteromonadaceae</taxon>
        <taxon>Pseudoalteromonas</taxon>
    </lineage>
</organism>
<evidence type="ECO:0000313" key="1">
    <source>
        <dbReference type="EMBL" id="SFC92942.1"/>
    </source>
</evidence>
<accession>A0A1I1N6W1</accession>
<gene>
    <name evidence="1" type="ORF">SAMN02745724_02958</name>
</gene>
<dbReference type="EMBL" id="FOLO01000023">
    <property type="protein sequence ID" value="SFC92942.1"/>
    <property type="molecule type" value="Genomic_DNA"/>
</dbReference>
<proteinExistence type="predicted"/>
<dbReference type="STRING" id="1123010.SAMN02745724_02958"/>
<evidence type="ECO:0000313" key="2">
    <source>
        <dbReference type="Proteomes" id="UP000198862"/>
    </source>
</evidence>
<reference evidence="1 2" key="1">
    <citation type="submission" date="2016-10" db="EMBL/GenBank/DDBJ databases">
        <authorList>
            <person name="de Groot N.N."/>
        </authorList>
    </citation>
    <scope>NUCLEOTIDE SEQUENCE [LARGE SCALE GENOMIC DNA]</scope>
    <source>
        <strain evidence="1 2">DSM 6059</strain>
    </source>
</reference>
<sequence length="65" mass="7229">MKLRLKLNKKKLKNLSKDQKALPLEATLRVTGGAGMGDDSLSGSVCHMFSMFVHCSQRCVETFKN</sequence>
<dbReference type="RefSeq" id="WP_091985559.1">
    <property type="nucleotide sequence ID" value="NZ_FOLO01000023.1"/>
</dbReference>
<name>A0A1I1N6W1_9GAMM</name>
<dbReference type="AlphaFoldDB" id="A0A1I1N6W1"/>
<keyword evidence="2" id="KW-1185">Reference proteome</keyword>